<name>A0A370CJ57_9COXI</name>
<evidence type="ECO:0000313" key="4">
    <source>
        <dbReference type="Proteomes" id="UP000226429"/>
    </source>
</evidence>
<feature type="domain" description="BON" evidence="2">
    <location>
        <begin position="38"/>
        <end position="106"/>
    </location>
</feature>
<reference evidence="3 4" key="1">
    <citation type="journal article" date="2017" name="Int. J. Syst. Evol. Microbiol.">
        <title>Aquarickettsiella crustaci n. gen. n. sp. (Gammaproteobacteria: Legionellales: Coxiellaceae); a bacterial pathogen of the freshwater crustacean: Gammarus fossarum (Malacostraca: Amphipoda).</title>
        <authorList>
            <person name="Bojko J."/>
            <person name="Dunn A.M."/>
            <person name="Stebbing P.D."/>
            <person name="Van Aerle R."/>
            <person name="Bacela-Spychalska K."/>
            <person name="Bean T.P."/>
            <person name="Stentiford G.D."/>
        </authorList>
    </citation>
    <scope>NUCLEOTIDE SEQUENCE [LARGE SCALE GENOMIC DNA]</scope>
    <source>
        <strain evidence="3">RA15029</strain>
    </source>
</reference>
<protein>
    <submittedName>
        <fullName evidence="3">BON domain-containing protein</fullName>
    </submittedName>
</protein>
<dbReference type="PANTHER" id="PTHR34606:SF16">
    <property type="entry name" value="BON DOMAIN-CONTAINING PROTEIN"/>
    <property type="match status" value="1"/>
</dbReference>
<accession>A0A370CJ57</accession>
<reference evidence="3 4" key="2">
    <citation type="journal article" date="2018" name="J. Invertebr. Pathol.">
        <title>'Candidatus Aquirickettsiella gammari' (Gammaproteobacteria: Legionellales: Coxiellaceae): A bacterial pathogen of the freshwater crustacean Gammarus fossarum (Malacostraca: Amphipoda).</title>
        <authorList>
            <person name="Bojko J."/>
            <person name="Dunn A.M."/>
            <person name="Stebbing P.D."/>
            <person name="van Aerle R."/>
            <person name="Bacela-Spychalska K."/>
            <person name="Bean T.P."/>
            <person name="Urrutia A."/>
            <person name="Stentiford G.D."/>
        </authorList>
    </citation>
    <scope>NUCLEOTIDE SEQUENCE [LARGE SCALE GENOMIC DNA]</scope>
    <source>
        <strain evidence="3">RA15029</strain>
    </source>
</reference>
<dbReference type="Gene3D" id="3.30.1340.30">
    <property type="match status" value="1"/>
</dbReference>
<evidence type="ECO:0000256" key="1">
    <source>
        <dbReference type="SAM" id="SignalP"/>
    </source>
</evidence>
<feature type="chain" id="PRO_5016630583" evidence="1">
    <location>
        <begin position="22"/>
        <end position="109"/>
    </location>
</feature>
<feature type="signal peptide" evidence="1">
    <location>
        <begin position="1"/>
        <end position="21"/>
    </location>
</feature>
<dbReference type="PANTHER" id="PTHR34606">
    <property type="entry name" value="BON DOMAIN-CONTAINING PROTEIN"/>
    <property type="match status" value="1"/>
</dbReference>
<keyword evidence="4" id="KW-1185">Reference proteome</keyword>
<dbReference type="Proteomes" id="UP000226429">
    <property type="component" value="Unassembled WGS sequence"/>
</dbReference>
<evidence type="ECO:0000313" key="3">
    <source>
        <dbReference type="EMBL" id="RDH40823.1"/>
    </source>
</evidence>
<proteinExistence type="predicted"/>
<sequence>MKAKLFFIVSLLALPMAASLAMSSHRAMQQETTGQYVDSSVITLKVKSKLLADPEIKGLAISVMSYKGQVKLSGFTNTMAQKEKAGMLAKQVEGVTGVTNMIMIKKQAR</sequence>
<dbReference type="InterPro" id="IPR007055">
    <property type="entry name" value="BON_dom"/>
</dbReference>
<keyword evidence="1" id="KW-0732">Signal</keyword>
<dbReference type="InterPro" id="IPR051686">
    <property type="entry name" value="Lipoprotein_DolP"/>
</dbReference>
<organism evidence="3 4">
    <name type="scientific">Candidatus Aquirickettsiella gammari</name>
    <dbReference type="NCBI Taxonomy" id="2016198"/>
    <lineage>
        <taxon>Bacteria</taxon>
        <taxon>Pseudomonadati</taxon>
        <taxon>Pseudomonadota</taxon>
        <taxon>Gammaproteobacteria</taxon>
        <taxon>Legionellales</taxon>
        <taxon>Coxiellaceae</taxon>
        <taxon>Candidatus Aquirickettsiella</taxon>
    </lineage>
</organism>
<dbReference type="InterPro" id="IPR014004">
    <property type="entry name" value="Transpt-assoc_nodulatn_dom_bac"/>
</dbReference>
<gene>
    <name evidence="3" type="ORF">CFE62_001440</name>
</gene>
<dbReference type="AlphaFoldDB" id="A0A370CJ57"/>
<dbReference type="SMART" id="SM00749">
    <property type="entry name" value="BON"/>
    <property type="match status" value="1"/>
</dbReference>
<dbReference type="PROSITE" id="PS50914">
    <property type="entry name" value="BON"/>
    <property type="match status" value="1"/>
</dbReference>
<comment type="caution">
    <text evidence="3">The sequence shown here is derived from an EMBL/GenBank/DDBJ whole genome shotgun (WGS) entry which is preliminary data.</text>
</comment>
<dbReference type="Pfam" id="PF04972">
    <property type="entry name" value="BON"/>
    <property type="match status" value="1"/>
</dbReference>
<dbReference type="EMBL" id="NMOS02000003">
    <property type="protein sequence ID" value="RDH40823.1"/>
    <property type="molecule type" value="Genomic_DNA"/>
</dbReference>
<evidence type="ECO:0000259" key="2">
    <source>
        <dbReference type="PROSITE" id="PS50914"/>
    </source>
</evidence>